<dbReference type="RefSeq" id="WP_373405712.1">
    <property type="nucleotide sequence ID" value="NZ_JBCFQL010000004.1"/>
</dbReference>
<evidence type="ECO:0000259" key="5">
    <source>
        <dbReference type="Pfam" id="PF01613"/>
    </source>
</evidence>
<dbReference type="EMBL" id="JBCFQL010000004">
    <property type="protein sequence ID" value="MFA9190706.1"/>
    <property type="molecule type" value="Genomic_DNA"/>
</dbReference>
<evidence type="ECO:0000256" key="2">
    <source>
        <dbReference type="ARBA" id="ARBA00022630"/>
    </source>
</evidence>
<sequence length="213" mass="24305">MKHISREAISQMEKIERLNLINSCTGYKSANLIATKSSDGDSNVAIFSSVTHLGSNPAMIGFIMRPTTVPRDTYKNIKETGYFTINHITVDMIEDAHHTSANYELGISEFDKTNLEEEYKNNIQIPFVKGSPVQLHCKYLNEYYIKENDTIHVIAAIEDVFFNEELEHNDGWLQIDKGNVVTLNGLDGYCLPKLVDRFQYARKEVPTTSFFKK</sequence>
<dbReference type="EC" id="1.5.1.-" evidence="6"/>
<feature type="domain" description="Flavin reductase like" evidence="5">
    <location>
        <begin position="32"/>
        <end position="167"/>
    </location>
</feature>
<proteinExistence type="inferred from homology"/>
<dbReference type="GO" id="GO:0016491">
    <property type="term" value="F:oxidoreductase activity"/>
    <property type="evidence" value="ECO:0007669"/>
    <property type="project" value="UniProtKB-KW"/>
</dbReference>
<protein>
    <submittedName>
        <fullName evidence="6">Flavin reductase family protein</fullName>
        <ecNumber evidence="6">1.5.1.-</ecNumber>
    </submittedName>
</protein>
<evidence type="ECO:0000256" key="3">
    <source>
        <dbReference type="ARBA" id="ARBA00022643"/>
    </source>
</evidence>
<keyword evidence="6" id="KW-0560">Oxidoreductase</keyword>
<comment type="cofactor">
    <cofactor evidence="1">
        <name>FMN</name>
        <dbReference type="ChEBI" id="CHEBI:58210"/>
    </cofactor>
</comment>
<accession>A0ABV4TBN4</accession>
<dbReference type="PANTHER" id="PTHR33798">
    <property type="entry name" value="FLAVOPROTEIN OXYGENASE"/>
    <property type="match status" value="1"/>
</dbReference>
<evidence type="ECO:0000313" key="6">
    <source>
        <dbReference type="EMBL" id="MFA9190706.1"/>
    </source>
</evidence>
<evidence type="ECO:0000256" key="1">
    <source>
        <dbReference type="ARBA" id="ARBA00001917"/>
    </source>
</evidence>
<keyword evidence="2" id="KW-0285">Flavoprotein</keyword>
<dbReference type="Proteomes" id="UP001574169">
    <property type="component" value="Unassembled WGS sequence"/>
</dbReference>
<evidence type="ECO:0000313" key="7">
    <source>
        <dbReference type="Proteomes" id="UP001574169"/>
    </source>
</evidence>
<dbReference type="Pfam" id="PF01613">
    <property type="entry name" value="Flavin_Reduct"/>
    <property type="match status" value="1"/>
</dbReference>
<evidence type="ECO:0000256" key="4">
    <source>
        <dbReference type="ARBA" id="ARBA00038054"/>
    </source>
</evidence>
<dbReference type="InterPro" id="IPR002563">
    <property type="entry name" value="Flavin_Rdtase-like_dom"/>
</dbReference>
<comment type="caution">
    <text evidence="6">The sequence shown here is derived from an EMBL/GenBank/DDBJ whole genome shotgun (WGS) entry which is preliminary data.</text>
</comment>
<dbReference type="PANTHER" id="PTHR33798:SF5">
    <property type="entry name" value="FLAVIN REDUCTASE LIKE DOMAIN-CONTAINING PROTEIN"/>
    <property type="match status" value="1"/>
</dbReference>
<reference evidence="6 7" key="1">
    <citation type="submission" date="2024-04" db="EMBL/GenBank/DDBJ databases">
        <title>New Clade of Flavobacterium.</title>
        <authorList>
            <person name="Matos L."/>
            <person name="Proenca D.N."/>
            <person name="Fransisco R.M."/>
            <person name="Chung A.P."/>
            <person name="Maccario L."/>
            <person name="Sorensen S.J."/>
            <person name="Morais P.V."/>
        </authorList>
    </citation>
    <scope>NUCLEOTIDE SEQUENCE [LARGE SCALE GENOMIC DNA]</scope>
    <source>
        <strain evidence="6 7">FZUC8N2.13</strain>
    </source>
</reference>
<gene>
    <name evidence="6" type="ORF">AAGV28_04915</name>
</gene>
<dbReference type="Gene3D" id="2.30.110.10">
    <property type="entry name" value="Electron Transport, Fmn-binding Protein, Chain A"/>
    <property type="match status" value="1"/>
</dbReference>
<comment type="similarity">
    <text evidence="4">Belongs to the flavoredoxin family.</text>
</comment>
<organism evidence="6 7">
    <name type="scientific">Flavobacterium zubiriense</name>
    <dbReference type="NCBI Taxonomy" id="3138075"/>
    <lineage>
        <taxon>Bacteria</taxon>
        <taxon>Pseudomonadati</taxon>
        <taxon>Bacteroidota</taxon>
        <taxon>Flavobacteriia</taxon>
        <taxon>Flavobacteriales</taxon>
        <taxon>Flavobacteriaceae</taxon>
        <taxon>Flavobacterium</taxon>
    </lineage>
</organism>
<name>A0ABV4TBN4_9FLAO</name>
<keyword evidence="3" id="KW-0288">FMN</keyword>
<dbReference type="SUPFAM" id="SSF50475">
    <property type="entry name" value="FMN-binding split barrel"/>
    <property type="match status" value="1"/>
</dbReference>
<dbReference type="InterPro" id="IPR012349">
    <property type="entry name" value="Split_barrel_FMN-bd"/>
</dbReference>
<keyword evidence="7" id="KW-1185">Reference proteome</keyword>